<name>A0A2N9JG72_9ACTN</name>
<dbReference type="EMBL" id="LT985188">
    <property type="protein sequence ID" value="SPD86580.1"/>
    <property type="molecule type" value="Genomic_DNA"/>
</dbReference>
<proteinExistence type="inferred from homology"/>
<dbReference type="PROSITE" id="PS50255">
    <property type="entry name" value="CYTOCHROME_B5_2"/>
    <property type="match status" value="1"/>
</dbReference>
<dbReference type="Pfam" id="PF09990">
    <property type="entry name" value="DUF2231"/>
    <property type="match status" value="1"/>
</dbReference>
<evidence type="ECO:0000256" key="5">
    <source>
        <dbReference type="SAM" id="MobiDB-lite"/>
    </source>
</evidence>
<dbReference type="KEGG" id="mgg:MPLG2_1544"/>
<feature type="transmembrane region" description="Helical" evidence="6">
    <location>
        <begin position="20"/>
        <end position="43"/>
    </location>
</feature>
<protein>
    <recommendedName>
        <fullName evidence="7">Cytochrome b5 heme-binding domain-containing protein</fullName>
    </recommendedName>
</protein>
<keyword evidence="9" id="KW-1185">Reference proteome</keyword>
<dbReference type="GO" id="GO:0046872">
    <property type="term" value="F:metal ion binding"/>
    <property type="evidence" value="ECO:0007669"/>
    <property type="project" value="UniProtKB-KW"/>
</dbReference>
<dbReference type="AlphaFoldDB" id="A0A2N9JG72"/>
<keyword evidence="6" id="KW-0472">Membrane</keyword>
<feature type="compositionally biased region" description="Low complexity" evidence="5">
    <location>
        <begin position="162"/>
        <end position="193"/>
    </location>
</feature>
<dbReference type="Gene3D" id="3.10.120.10">
    <property type="entry name" value="Cytochrome b5-like heme/steroid binding domain"/>
    <property type="match status" value="1"/>
</dbReference>
<dbReference type="RefSeq" id="WP_105185516.1">
    <property type="nucleotide sequence ID" value="NZ_BAAAGO010000007.1"/>
</dbReference>
<dbReference type="InterPro" id="IPR001199">
    <property type="entry name" value="Cyt_B5-like_heme/steroid-bd"/>
</dbReference>
<dbReference type="InterPro" id="IPR050668">
    <property type="entry name" value="Cytochrome_b5"/>
</dbReference>
<evidence type="ECO:0000313" key="9">
    <source>
        <dbReference type="Proteomes" id="UP000238164"/>
    </source>
</evidence>
<keyword evidence="6" id="KW-1133">Transmembrane helix</keyword>
<comment type="similarity">
    <text evidence="4">Belongs to the cytochrome b5 family.</text>
</comment>
<evidence type="ECO:0000313" key="8">
    <source>
        <dbReference type="EMBL" id="SPD86580.1"/>
    </source>
</evidence>
<organism evidence="8 9">
    <name type="scientific">Micropruina glycogenica</name>
    <dbReference type="NCBI Taxonomy" id="75385"/>
    <lineage>
        <taxon>Bacteria</taxon>
        <taxon>Bacillati</taxon>
        <taxon>Actinomycetota</taxon>
        <taxon>Actinomycetes</taxon>
        <taxon>Propionibacteriales</taxon>
        <taxon>Nocardioidaceae</taxon>
        <taxon>Micropruina</taxon>
    </lineage>
</organism>
<sequence length="270" mass="27727">MPIPLDSSLFDSIAGLPLHPLVVHFAVVLLPLGALGLVVLVLVPKWADRYGWLTVGAIAVGTGAAFVAKESGEALAAKVGEPQTHASWGDRLPWLAVALLVLALAWFFLRRPSNGGPADRSPAAPVVGVLAAIMAVIVTAVTVLVGHSGAQAAWGDVTAQTDQPSSDAAPSTSATPQPSTTTTSSKATPSSKSNSYTLADVAKHGTASSCWTAIDGNVYDVTDWITRHPGGQRPILGLCGKDGSSAFDNQHGGQSRPAAELKQFLIGTLA</sequence>
<dbReference type="SUPFAM" id="SSF55856">
    <property type="entry name" value="Cytochrome b5-like heme/steroid binding domain"/>
    <property type="match status" value="1"/>
</dbReference>
<dbReference type="SMART" id="SM01117">
    <property type="entry name" value="Cyt-b5"/>
    <property type="match status" value="1"/>
</dbReference>
<feature type="transmembrane region" description="Helical" evidence="6">
    <location>
        <begin position="121"/>
        <end position="145"/>
    </location>
</feature>
<dbReference type="OrthoDB" id="8173637at2"/>
<feature type="transmembrane region" description="Helical" evidence="6">
    <location>
        <begin position="50"/>
        <end position="68"/>
    </location>
</feature>
<keyword evidence="3" id="KW-0408">Iron</keyword>
<keyword evidence="1" id="KW-0349">Heme</keyword>
<accession>A0A2N9JG72</accession>
<gene>
    <name evidence="8" type="ORF">MPLG2_1544</name>
</gene>
<dbReference type="PANTHER" id="PTHR19359">
    <property type="entry name" value="CYTOCHROME B5"/>
    <property type="match status" value="1"/>
</dbReference>
<evidence type="ECO:0000256" key="4">
    <source>
        <dbReference type="ARBA" id="ARBA00038168"/>
    </source>
</evidence>
<feature type="transmembrane region" description="Helical" evidence="6">
    <location>
        <begin position="92"/>
        <end position="109"/>
    </location>
</feature>
<feature type="region of interest" description="Disordered" evidence="5">
    <location>
        <begin position="158"/>
        <end position="193"/>
    </location>
</feature>
<evidence type="ECO:0000256" key="3">
    <source>
        <dbReference type="ARBA" id="ARBA00023004"/>
    </source>
</evidence>
<keyword evidence="6" id="KW-0812">Transmembrane</keyword>
<evidence type="ECO:0000256" key="1">
    <source>
        <dbReference type="ARBA" id="ARBA00022617"/>
    </source>
</evidence>
<evidence type="ECO:0000256" key="6">
    <source>
        <dbReference type="SAM" id="Phobius"/>
    </source>
</evidence>
<evidence type="ECO:0000256" key="2">
    <source>
        <dbReference type="ARBA" id="ARBA00022723"/>
    </source>
</evidence>
<dbReference type="GO" id="GO:0020037">
    <property type="term" value="F:heme binding"/>
    <property type="evidence" value="ECO:0007669"/>
    <property type="project" value="TreeGrafter"/>
</dbReference>
<evidence type="ECO:0000259" key="7">
    <source>
        <dbReference type="PROSITE" id="PS50255"/>
    </source>
</evidence>
<dbReference type="InterPro" id="IPR036400">
    <property type="entry name" value="Cyt_B5-like_heme/steroid_sf"/>
</dbReference>
<dbReference type="InterPro" id="IPR019251">
    <property type="entry name" value="DUF2231_TM"/>
</dbReference>
<reference evidence="8 9" key="1">
    <citation type="submission" date="2018-02" db="EMBL/GenBank/DDBJ databases">
        <authorList>
            <person name="Cohen D.B."/>
            <person name="Kent A.D."/>
        </authorList>
    </citation>
    <scope>NUCLEOTIDE SEQUENCE [LARGE SCALE GENOMIC DNA]</scope>
    <source>
        <strain evidence="8">1</strain>
    </source>
</reference>
<dbReference type="Proteomes" id="UP000238164">
    <property type="component" value="Chromosome 1"/>
</dbReference>
<keyword evidence="2" id="KW-0479">Metal-binding</keyword>
<dbReference type="Pfam" id="PF00173">
    <property type="entry name" value="Cyt-b5"/>
    <property type="match status" value="1"/>
</dbReference>
<feature type="domain" description="Cytochrome b5 heme-binding" evidence="7">
    <location>
        <begin position="193"/>
        <end position="270"/>
    </location>
</feature>
<dbReference type="GO" id="GO:0016020">
    <property type="term" value="C:membrane"/>
    <property type="evidence" value="ECO:0007669"/>
    <property type="project" value="TreeGrafter"/>
</dbReference>